<feature type="region of interest" description="Disordered" evidence="11">
    <location>
        <begin position="66"/>
        <end position="108"/>
    </location>
</feature>
<evidence type="ECO:0000256" key="4">
    <source>
        <dbReference type="ARBA" id="ARBA00022475"/>
    </source>
</evidence>
<dbReference type="InterPro" id="IPR037682">
    <property type="entry name" value="TonB_C"/>
</dbReference>
<dbReference type="Pfam" id="PF03544">
    <property type="entry name" value="TonB_C"/>
    <property type="match status" value="1"/>
</dbReference>
<feature type="compositionally biased region" description="Pro residues" evidence="11">
    <location>
        <begin position="73"/>
        <end position="82"/>
    </location>
</feature>
<dbReference type="OrthoDB" id="7201913at2"/>
<comment type="subcellular location">
    <subcellularLocation>
        <location evidence="1 10">Cell inner membrane</location>
        <topology evidence="1 10">Single-pass membrane protein</topology>
        <orientation evidence="1 10">Periplasmic side</orientation>
    </subcellularLocation>
</comment>
<dbReference type="Proteomes" id="UP000245086">
    <property type="component" value="Unassembled WGS sequence"/>
</dbReference>
<dbReference type="GO" id="GO:0031992">
    <property type="term" value="F:energy transducer activity"/>
    <property type="evidence" value="ECO:0007669"/>
    <property type="project" value="InterPro"/>
</dbReference>
<evidence type="ECO:0000256" key="5">
    <source>
        <dbReference type="ARBA" id="ARBA00022519"/>
    </source>
</evidence>
<keyword evidence="4 10" id="KW-1003">Cell membrane</keyword>
<dbReference type="EMBL" id="BFBR01000005">
    <property type="protein sequence ID" value="GBF58227.1"/>
    <property type="molecule type" value="Genomic_DNA"/>
</dbReference>
<keyword evidence="8 10" id="KW-1133">Transmembrane helix</keyword>
<protein>
    <recommendedName>
        <fullName evidence="10">Protein TonB</fullName>
    </recommendedName>
</protein>
<gene>
    <name evidence="13" type="ORF">PbB2_01899</name>
</gene>
<dbReference type="Gene3D" id="3.30.1150.10">
    <property type="match status" value="1"/>
</dbReference>
<keyword evidence="7 10" id="KW-0653">Protein transport</keyword>
<dbReference type="PANTHER" id="PTHR33446">
    <property type="entry name" value="PROTEIN TONB-RELATED"/>
    <property type="match status" value="1"/>
</dbReference>
<dbReference type="GO" id="GO:0005886">
    <property type="term" value="C:plasma membrane"/>
    <property type="evidence" value="ECO:0007669"/>
    <property type="project" value="UniProtKB-SubCell"/>
</dbReference>
<keyword evidence="10" id="KW-0735">Signal-anchor</keyword>
<dbReference type="GO" id="GO:0055085">
    <property type="term" value="P:transmembrane transport"/>
    <property type="evidence" value="ECO:0007669"/>
    <property type="project" value="InterPro"/>
</dbReference>
<comment type="caution">
    <text evidence="13">The sequence shown here is derived from an EMBL/GenBank/DDBJ whole genome shotgun (WGS) entry which is preliminary data.</text>
</comment>
<evidence type="ECO:0000256" key="7">
    <source>
        <dbReference type="ARBA" id="ARBA00022927"/>
    </source>
</evidence>
<dbReference type="InterPro" id="IPR051045">
    <property type="entry name" value="TonB-dependent_transducer"/>
</dbReference>
<dbReference type="GO" id="GO:0030288">
    <property type="term" value="C:outer membrane-bounded periplasmic space"/>
    <property type="evidence" value="ECO:0007669"/>
    <property type="project" value="InterPro"/>
</dbReference>
<evidence type="ECO:0000256" key="10">
    <source>
        <dbReference type="RuleBase" id="RU362123"/>
    </source>
</evidence>
<keyword evidence="6 10" id="KW-0812">Transmembrane</keyword>
<evidence type="ECO:0000313" key="13">
    <source>
        <dbReference type="EMBL" id="GBF58227.1"/>
    </source>
</evidence>
<dbReference type="InterPro" id="IPR006260">
    <property type="entry name" value="TonB/TolA_C"/>
</dbReference>
<feature type="compositionally biased region" description="Basic and acidic residues" evidence="11">
    <location>
        <begin position="84"/>
        <end position="93"/>
    </location>
</feature>
<dbReference type="GO" id="GO:0015891">
    <property type="term" value="P:siderophore transport"/>
    <property type="evidence" value="ECO:0007669"/>
    <property type="project" value="InterPro"/>
</dbReference>
<dbReference type="InterPro" id="IPR003538">
    <property type="entry name" value="TonB"/>
</dbReference>
<evidence type="ECO:0000256" key="8">
    <source>
        <dbReference type="ARBA" id="ARBA00022989"/>
    </source>
</evidence>
<dbReference type="GO" id="GO:0015031">
    <property type="term" value="P:protein transport"/>
    <property type="evidence" value="ECO:0007669"/>
    <property type="project" value="UniProtKB-UniRule"/>
</dbReference>
<comment type="similarity">
    <text evidence="2 10">Belongs to the TonB family.</text>
</comment>
<reference evidence="13 14" key="1">
    <citation type="journal article" date="2018" name="Genome Announc.">
        <title>Draft Genome Sequence of "Candidatus Phycosocius bacilliformis," an Alphaproteobacterial Ectosymbiont of the Hydrocarbon-Producing Green Alga Botryococcus braunii.</title>
        <authorList>
            <person name="Tanabe Y."/>
            <person name="Yamaguchi H."/>
            <person name="Watanabe M.M."/>
        </authorList>
    </citation>
    <scope>NUCLEOTIDE SEQUENCE [LARGE SCALE GENOMIC DNA]</scope>
    <source>
        <strain evidence="13 14">BOTRYCO-2</strain>
    </source>
</reference>
<comment type="function">
    <text evidence="10">Interacts with outer membrane receptor proteins that carry out high-affinity binding and energy dependent uptake into the periplasmic space of specific substrates. It could act to transduce energy from the cytoplasmic membrane to specific energy-requiring processes in the outer membrane, resulting in the release into the periplasm of ligands bound by these outer membrane proteins.</text>
</comment>
<proteinExistence type="inferred from homology"/>
<accession>A0A2P2EAY1</accession>
<name>A0A2P2EAY1_9PROT</name>
<feature type="transmembrane region" description="Helical" evidence="10">
    <location>
        <begin position="24"/>
        <end position="46"/>
    </location>
</feature>
<evidence type="ECO:0000256" key="2">
    <source>
        <dbReference type="ARBA" id="ARBA00006555"/>
    </source>
</evidence>
<keyword evidence="5 10" id="KW-0997">Cell inner membrane</keyword>
<evidence type="ECO:0000256" key="9">
    <source>
        <dbReference type="ARBA" id="ARBA00023136"/>
    </source>
</evidence>
<dbReference type="PROSITE" id="PS52015">
    <property type="entry name" value="TONB_CTD"/>
    <property type="match status" value="1"/>
</dbReference>
<evidence type="ECO:0000256" key="3">
    <source>
        <dbReference type="ARBA" id="ARBA00022448"/>
    </source>
</evidence>
<dbReference type="SUPFAM" id="SSF74653">
    <property type="entry name" value="TolA/TonB C-terminal domain"/>
    <property type="match status" value="1"/>
</dbReference>
<dbReference type="PRINTS" id="PR01374">
    <property type="entry name" value="TONBPROTEIN"/>
</dbReference>
<dbReference type="AlphaFoldDB" id="A0A2P2EAY1"/>
<feature type="domain" description="TonB C-terminal" evidence="12">
    <location>
        <begin position="155"/>
        <end position="247"/>
    </location>
</feature>
<evidence type="ECO:0000256" key="1">
    <source>
        <dbReference type="ARBA" id="ARBA00004383"/>
    </source>
</evidence>
<keyword evidence="3 10" id="KW-0813">Transport</keyword>
<evidence type="ECO:0000256" key="6">
    <source>
        <dbReference type="ARBA" id="ARBA00022692"/>
    </source>
</evidence>
<dbReference type="RefSeq" id="WP_108985084.1">
    <property type="nucleotide sequence ID" value="NZ_BFBR01000005.1"/>
</dbReference>
<evidence type="ECO:0000259" key="12">
    <source>
        <dbReference type="PROSITE" id="PS52015"/>
    </source>
</evidence>
<sequence length="247" mass="26361">MTHSSSPLFSTPTAETGTVMTHKAFMRSATLAGSGLLWLGLGYLALSYAPQMAKFQIPEPPAIPMEPRVKPEVLPPPPPPEVRPQTKREDVRPVTDAPSTLSERPSTAPIEIASSEPLSLGPVAEGPVVAGPVAQGLDPVPETLPVEPDPVPVQRLIINPVRIAGANPIFPRKALDREMNGEVTLSFTVTSQGKVSNLVVIGESPRGYGFAEAARRAVEAWTFQPQTIDGIAVAYPARYTISFTLTE</sequence>
<keyword evidence="14" id="KW-1185">Reference proteome</keyword>
<evidence type="ECO:0000256" key="11">
    <source>
        <dbReference type="SAM" id="MobiDB-lite"/>
    </source>
</evidence>
<organism evidence="13 14">
    <name type="scientific">Candidatus Phycosocius bacilliformis</name>
    <dbReference type="NCBI Taxonomy" id="1445552"/>
    <lineage>
        <taxon>Bacteria</taxon>
        <taxon>Pseudomonadati</taxon>
        <taxon>Pseudomonadota</taxon>
        <taxon>Alphaproteobacteria</taxon>
        <taxon>Caulobacterales</taxon>
        <taxon>Caulobacterales incertae sedis</taxon>
        <taxon>Candidatus Phycosocius</taxon>
    </lineage>
</organism>
<dbReference type="NCBIfam" id="TIGR01352">
    <property type="entry name" value="tonB_Cterm"/>
    <property type="match status" value="1"/>
</dbReference>
<keyword evidence="9 10" id="KW-0472">Membrane</keyword>
<evidence type="ECO:0000313" key="14">
    <source>
        <dbReference type="Proteomes" id="UP000245086"/>
    </source>
</evidence>